<reference evidence="2" key="1">
    <citation type="submission" date="2019-08" db="EMBL/GenBank/DDBJ databases">
        <authorList>
            <person name="Kucharzyk K."/>
            <person name="Murdoch R.W."/>
            <person name="Higgins S."/>
            <person name="Loffler F."/>
        </authorList>
    </citation>
    <scope>NUCLEOTIDE SEQUENCE</scope>
</reference>
<dbReference type="GO" id="GO:0005737">
    <property type="term" value="C:cytoplasm"/>
    <property type="evidence" value="ECO:0007669"/>
    <property type="project" value="TreeGrafter"/>
</dbReference>
<dbReference type="Pfam" id="PF13540">
    <property type="entry name" value="RCC1_2"/>
    <property type="match status" value="3"/>
</dbReference>
<dbReference type="InterPro" id="IPR000408">
    <property type="entry name" value="Reg_chr_condens"/>
</dbReference>
<evidence type="ECO:0000313" key="2">
    <source>
        <dbReference type="EMBL" id="MPM07378.1"/>
    </source>
</evidence>
<dbReference type="AlphaFoldDB" id="A0A644WV60"/>
<dbReference type="SUPFAM" id="SSF50985">
    <property type="entry name" value="RCC1/BLIP-II"/>
    <property type="match status" value="1"/>
</dbReference>
<dbReference type="PANTHER" id="PTHR45982">
    <property type="entry name" value="REGULATOR OF CHROMOSOME CONDENSATION"/>
    <property type="match status" value="1"/>
</dbReference>
<dbReference type="GO" id="GO:0005085">
    <property type="term" value="F:guanyl-nucleotide exchange factor activity"/>
    <property type="evidence" value="ECO:0007669"/>
    <property type="project" value="TreeGrafter"/>
</dbReference>
<dbReference type="EMBL" id="VSSQ01001328">
    <property type="protein sequence ID" value="MPM07378.1"/>
    <property type="molecule type" value="Genomic_DNA"/>
</dbReference>
<dbReference type="Gene3D" id="2.130.10.30">
    <property type="entry name" value="Regulator of chromosome condensation 1/beta-lactamase-inhibitor protein II"/>
    <property type="match status" value="2"/>
</dbReference>
<dbReference type="PROSITE" id="PS00626">
    <property type="entry name" value="RCC1_2"/>
    <property type="match status" value="1"/>
</dbReference>
<evidence type="ECO:0000256" key="1">
    <source>
        <dbReference type="SAM" id="Phobius"/>
    </source>
</evidence>
<dbReference type="InterPro" id="IPR009091">
    <property type="entry name" value="RCC1/BLIP-II"/>
</dbReference>
<name>A0A644WV60_9ZZZZ</name>
<sequence length="531" mass="56816">MSEQKQQPHQVIHPPEENERKNATLIWRKHSAPVGGTAHAGDRAFIRRALIGSLIAVLVFALLGYFAYRNSSALKQAYAEVLIARGDFVKAGKFIDNLNDEAAKAQLMKKNFYAYAKKLDAENKLAEASALYLSAGDYEDSFQCWQDVTYRLAALYEADGDFQEAGEAFDSLQDYLDAPERGNACDYAFALERLEYGYYDEAMRLFYALGDYEQAEEYAKQSAAELSESEGAGDLVSLLVGLTDEQLAARAELKSERDVLPKGIIATGYLHTVARTEQGTVLATGSNLSGQCNVSDWTNVVSVAAGAYHTAALLGDGTVVACGSNKYGQCNVTKWKNVVNLYAGAYNTVGVTADGTILNTGFEAYSTVKWHSVAALSIGDFALCGVMENGGALSTVDSLITDEYVDLVSIDAASANSVGLKADGTPVSNGLDVAGLSGILAIDCTENGLFALKRDGTVEARFYNDSDAIDVSGWRNIVAISASATHVVGVTADGHVLAAGWNAKGQSEVDGWVLFTPEPTPSPMPEQTPKP</sequence>
<comment type="caution">
    <text evidence="2">The sequence shown here is derived from an EMBL/GenBank/DDBJ whole genome shotgun (WGS) entry which is preliminary data.</text>
</comment>
<dbReference type="PANTHER" id="PTHR45982:SF1">
    <property type="entry name" value="REGULATOR OF CHROMOSOME CONDENSATION"/>
    <property type="match status" value="1"/>
</dbReference>
<dbReference type="InterPro" id="IPR051553">
    <property type="entry name" value="Ran_GTPase-activating"/>
</dbReference>
<proteinExistence type="predicted"/>
<protein>
    <submittedName>
        <fullName evidence="2">Uncharacterized protein</fullName>
    </submittedName>
</protein>
<feature type="transmembrane region" description="Helical" evidence="1">
    <location>
        <begin position="49"/>
        <end position="68"/>
    </location>
</feature>
<organism evidence="2">
    <name type="scientific">bioreactor metagenome</name>
    <dbReference type="NCBI Taxonomy" id="1076179"/>
    <lineage>
        <taxon>unclassified sequences</taxon>
        <taxon>metagenomes</taxon>
        <taxon>ecological metagenomes</taxon>
    </lineage>
</organism>
<gene>
    <name evidence="2" type="ORF">SDC9_53684</name>
</gene>
<keyword evidence="1" id="KW-0472">Membrane</keyword>
<keyword evidence="1" id="KW-0812">Transmembrane</keyword>
<keyword evidence="1" id="KW-1133">Transmembrane helix</keyword>
<accession>A0A644WV60</accession>